<dbReference type="STRING" id="1249627.D779_0298"/>
<gene>
    <name evidence="2" type="ORF">D779_0298</name>
</gene>
<evidence type="ECO:0000256" key="1">
    <source>
        <dbReference type="SAM" id="MobiDB-lite"/>
    </source>
</evidence>
<dbReference type="AlphaFoldDB" id="W9VAA8"/>
<evidence type="ECO:0000313" key="3">
    <source>
        <dbReference type="Proteomes" id="UP000019460"/>
    </source>
</evidence>
<protein>
    <submittedName>
        <fullName evidence="2">Uncharacterized protein</fullName>
    </submittedName>
</protein>
<accession>W9VAA8</accession>
<evidence type="ECO:0000313" key="2">
    <source>
        <dbReference type="EMBL" id="EXJ16364.1"/>
    </source>
</evidence>
<name>W9VAA8_9GAMM</name>
<proteinExistence type="predicted"/>
<feature type="region of interest" description="Disordered" evidence="1">
    <location>
        <begin position="1"/>
        <end position="63"/>
    </location>
</feature>
<sequence>MAVDGASLFRHRGSSVAESVANGAHCRRSRSSPQAGRTLKRKTRPGGRVRSRRDRGRAPVGSD</sequence>
<reference evidence="2 3" key="1">
    <citation type="submission" date="2012-11" db="EMBL/GenBank/DDBJ databases">
        <title>Genome assembly of Thiorhodococcus sp. AK35.</title>
        <authorList>
            <person name="Nupur N."/>
            <person name="Khatri I."/>
            <person name="Subramanian S."/>
            <person name="Pinnaka A."/>
        </authorList>
    </citation>
    <scope>NUCLEOTIDE SEQUENCE [LARGE SCALE GENOMIC DNA]</scope>
    <source>
        <strain evidence="2 3">AK35</strain>
    </source>
</reference>
<dbReference type="Proteomes" id="UP000019460">
    <property type="component" value="Unassembled WGS sequence"/>
</dbReference>
<feature type="compositionally biased region" description="Basic residues" evidence="1">
    <location>
        <begin position="38"/>
        <end position="55"/>
    </location>
</feature>
<dbReference type="EMBL" id="AONC01000012">
    <property type="protein sequence ID" value="EXJ16364.1"/>
    <property type="molecule type" value="Genomic_DNA"/>
</dbReference>
<organism evidence="2 3">
    <name type="scientific">Imhoffiella purpurea</name>
    <dbReference type="NCBI Taxonomy" id="1249627"/>
    <lineage>
        <taxon>Bacteria</taxon>
        <taxon>Pseudomonadati</taxon>
        <taxon>Pseudomonadota</taxon>
        <taxon>Gammaproteobacteria</taxon>
        <taxon>Chromatiales</taxon>
        <taxon>Chromatiaceae</taxon>
        <taxon>Imhoffiella</taxon>
    </lineage>
</organism>
<comment type="caution">
    <text evidence="2">The sequence shown here is derived from an EMBL/GenBank/DDBJ whole genome shotgun (WGS) entry which is preliminary data.</text>
</comment>
<keyword evidence="3" id="KW-1185">Reference proteome</keyword>